<accession>A0A437RSM9</accession>
<evidence type="ECO:0000256" key="2">
    <source>
        <dbReference type="ARBA" id="ARBA00034247"/>
    </source>
</evidence>
<dbReference type="PANTHER" id="PTHR45138:SF9">
    <property type="entry name" value="DIGUANYLATE CYCLASE DGCM-RELATED"/>
    <property type="match status" value="1"/>
</dbReference>
<dbReference type="RefSeq" id="WP_128227373.1">
    <property type="nucleotide sequence ID" value="NZ_SACR01000001.1"/>
</dbReference>
<dbReference type="InterPro" id="IPR050469">
    <property type="entry name" value="Diguanylate_Cyclase"/>
</dbReference>
<dbReference type="SUPFAM" id="SSF55073">
    <property type="entry name" value="Nucleotide cyclase"/>
    <property type="match status" value="1"/>
</dbReference>
<keyword evidence="4" id="KW-0812">Transmembrane</keyword>
<dbReference type="NCBIfam" id="TIGR00254">
    <property type="entry name" value="GGDEF"/>
    <property type="match status" value="1"/>
</dbReference>
<dbReference type="EC" id="2.7.7.65" evidence="1"/>
<dbReference type="GO" id="GO:0052621">
    <property type="term" value="F:diguanylate cyclase activity"/>
    <property type="evidence" value="ECO:0007669"/>
    <property type="project" value="UniProtKB-EC"/>
</dbReference>
<dbReference type="EMBL" id="SACR01000001">
    <property type="protein sequence ID" value="RVU49740.1"/>
    <property type="molecule type" value="Genomic_DNA"/>
</dbReference>
<feature type="coiled-coil region" evidence="3">
    <location>
        <begin position="172"/>
        <end position="206"/>
    </location>
</feature>
<name>A0A437RSM9_9BURK</name>
<protein>
    <recommendedName>
        <fullName evidence="1">diguanylate cyclase</fullName>
        <ecNumber evidence="1">2.7.7.65</ecNumber>
    </recommendedName>
</protein>
<dbReference type="AlphaFoldDB" id="A0A437RSM9"/>
<dbReference type="OrthoDB" id="9813903at2"/>
<proteinExistence type="predicted"/>
<comment type="catalytic activity">
    <reaction evidence="2">
        <text>2 GTP = 3',3'-c-di-GMP + 2 diphosphate</text>
        <dbReference type="Rhea" id="RHEA:24898"/>
        <dbReference type="ChEBI" id="CHEBI:33019"/>
        <dbReference type="ChEBI" id="CHEBI:37565"/>
        <dbReference type="ChEBI" id="CHEBI:58805"/>
        <dbReference type="EC" id="2.7.7.65"/>
    </reaction>
</comment>
<dbReference type="Pfam" id="PF00990">
    <property type="entry name" value="GGDEF"/>
    <property type="match status" value="1"/>
</dbReference>
<dbReference type="PROSITE" id="PS50887">
    <property type="entry name" value="GGDEF"/>
    <property type="match status" value="1"/>
</dbReference>
<feature type="domain" description="GGDEF" evidence="5">
    <location>
        <begin position="234"/>
        <end position="365"/>
    </location>
</feature>
<evidence type="ECO:0000313" key="6">
    <source>
        <dbReference type="EMBL" id="RVU49740.1"/>
    </source>
</evidence>
<evidence type="ECO:0000256" key="3">
    <source>
        <dbReference type="SAM" id="Coils"/>
    </source>
</evidence>
<dbReference type="InterPro" id="IPR043128">
    <property type="entry name" value="Rev_trsase/Diguanyl_cyclase"/>
</dbReference>
<dbReference type="CDD" id="cd01949">
    <property type="entry name" value="GGDEF"/>
    <property type="match status" value="1"/>
</dbReference>
<gene>
    <name evidence="6" type="ORF">EOE66_04090</name>
</gene>
<dbReference type="SMART" id="SM00267">
    <property type="entry name" value="GGDEF"/>
    <property type="match status" value="1"/>
</dbReference>
<dbReference type="GO" id="GO:0043709">
    <property type="term" value="P:cell adhesion involved in single-species biofilm formation"/>
    <property type="evidence" value="ECO:0007669"/>
    <property type="project" value="TreeGrafter"/>
</dbReference>
<feature type="transmembrane region" description="Helical" evidence="4">
    <location>
        <begin position="160"/>
        <end position="180"/>
    </location>
</feature>
<keyword evidence="4" id="KW-0472">Membrane</keyword>
<comment type="caution">
    <text evidence="6">The sequence shown here is derived from an EMBL/GenBank/DDBJ whole genome shotgun (WGS) entry which is preliminary data.</text>
</comment>
<evidence type="ECO:0000313" key="7">
    <source>
        <dbReference type="Proteomes" id="UP000285575"/>
    </source>
</evidence>
<dbReference type="Gene3D" id="3.30.70.270">
    <property type="match status" value="1"/>
</dbReference>
<dbReference type="PANTHER" id="PTHR45138">
    <property type="entry name" value="REGULATORY COMPONENTS OF SENSORY TRANSDUCTION SYSTEM"/>
    <property type="match status" value="1"/>
</dbReference>
<dbReference type="InterPro" id="IPR029787">
    <property type="entry name" value="Nucleotide_cyclase"/>
</dbReference>
<organism evidence="6 7">
    <name type="scientific">Rubrivivax rivuli</name>
    <dbReference type="NCBI Taxonomy" id="1862385"/>
    <lineage>
        <taxon>Bacteria</taxon>
        <taxon>Pseudomonadati</taxon>
        <taxon>Pseudomonadota</taxon>
        <taxon>Betaproteobacteria</taxon>
        <taxon>Burkholderiales</taxon>
        <taxon>Sphaerotilaceae</taxon>
        <taxon>Rubrivivax</taxon>
    </lineage>
</organism>
<keyword evidence="4" id="KW-1133">Transmembrane helix</keyword>
<evidence type="ECO:0000256" key="4">
    <source>
        <dbReference type="SAM" id="Phobius"/>
    </source>
</evidence>
<dbReference type="GO" id="GO:0005886">
    <property type="term" value="C:plasma membrane"/>
    <property type="evidence" value="ECO:0007669"/>
    <property type="project" value="TreeGrafter"/>
</dbReference>
<evidence type="ECO:0000256" key="1">
    <source>
        <dbReference type="ARBA" id="ARBA00012528"/>
    </source>
</evidence>
<dbReference type="GO" id="GO:1902201">
    <property type="term" value="P:negative regulation of bacterial-type flagellum-dependent cell motility"/>
    <property type="evidence" value="ECO:0007669"/>
    <property type="project" value="TreeGrafter"/>
</dbReference>
<feature type="transmembrane region" description="Helical" evidence="4">
    <location>
        <begin position="24"/>
        <end position="44"/>
    </location>
</feature>
<keyword evidence="7" id="KW-1185">Reference proteome</keyword>
<dbReference type="Proteomes" id="UP000285575">
    <property type="component" value="Unassembled WGS sequence"/>
</dbReference>
<feature type="transmembrane region" description="Helical" evidence="4">
    <location>
        <begin position="50"/>
        <end position="68"/>
    </location>
</feature>
<feature type="transmembrane region" description="Helical" evidence="4">
    <location>
        <begin position="130"/>
        <end position="148"/>
    </location>
</feature>
<sequence length="365" mass="39732">MTRLLDLLLGTEPSQRTRLAQAGLALLLLAAGVAAMNYFAAVGVAPWAPVLWWSAVTLAGMVGFFLMIRSGASRRWSEPSLTVPQMVFALASGAVAYALLGAGRGAVFPMVMVVLMFGMFIASPRQMRWVSAYAVLLFGAVMAAMAVLRPAAYPWRIELGHFLLVATMVPGVSLLASRLSRLRQRARQQRAELAQALSNLREHTTRDELTGLINRRHMQELIDQEHQRCIRSGQSFCLAVLDIDGFKPVNEAHGYAVGDAVMRAVAQEAQRHVRVSDMLSRWESDDFVLMLGDTRAALARGGLERLRQKVGALRILHGNTAVAVTMSCGLAEHHAGEAVAQTLERAARALQDAKAQGRDRIAVAT</sequence>
<dbReference type="InterPro" id="IPR000160">
    <property type="entry name" value="GGDEF_dom"/>
</dbReference>
<feature type="transmembrane region" description="Helical" evidence="4">
    <location>
        <begin position="80"/>
        <end position="100"/>
    </location>
</feature>
<evidence type="ECO:0000259" key="5">
    <source>
        <dbReference type="PROSITE" id="PS50887"/>
    </source>
</evidence>
<keyword evidence="3" id="KW-0175">Coiled coil</keyword>
<reference evidence="6 7" key="1">
    <citation type="submission" date="2019-01" db="EMBL/GenBank/DDBJ databases">
        <authorList>
            <person name="Chen W.-M."/>
        </authorList>
    </citation>
    <scope>NUCLEOTIDE SEQUENCE [LARGE SCALE GENOMIC DNA]</scope>
    <source>
        <strain evidence="6 7">KYPY4</strain>
    </source>
</reference>